<evidence type="ECO:0000256" key="1">
    <source>
        <dbReference type="SAM" id="SignalP"/>
    </source>
</evidence>
<evidence type="ECO:0000313" key="3">
    <source>
        <dbReference type="EMBL" id="KAG5668077.1"/>
    </source>
</evidence>
<feature type="signal peptide" evidence="1">
    <location>
        <begin position="1"/>
        <end position="20"/>
    </location>
</feature>
<dbReference type="EMBL" id="JADBJN010000004">
    <property type="protein sequence ID" value="KAG5668077.1"/>
    <property type="molecule type" value="Genomic_DNA"/>
</dbReference>
<keyword evidence="1" id="KW-0732">Signal</keyword>
<reference evidence="3" key="1">
    <citation type="submission" date="2021-03" db="EMBL/GenBank/DDBJ databases">
        <title>Chromosome level genome of the anhydrobiotic midge Polypedilum vanderplanki.</title>
        <authorList>
            <person name="Yoshida Y."/>
            <person name="Kikawada T."/>
            <person name="Gusev O."/>
        </authorList>
    </citation>
    <scope>NUCLEOTIDE SEQUENCE</scope>
    <source>
        <strain evidence="3">NIAS01</strain>
        <tissue evidence="3">Whole body or cell culture</tissue>
    </source>
</reference>
<proteinExistence type="predicted"/>
<dbReference type="GO" id="GO:0005576">
    <property type="term" value="C:extracellular region"/>
    <property type="evidence" value="ECO:0007669"/>
    <property type="project" value="InterPro"/>
</dbReference>
<name>A0A9J6BEA1_POLVA</name>
<protein>
    <recommendedName>
        <fullName evidence="2">Chitin-binding type-2 domain-containing protein</fullName>
    </recommendedName>
</protein>
<dbReference type="Gene3D" id="2.170.140.10">
    <property type="entry name" value="Chitin binding domain"/>
    <property type="match status" value="1"/>
</dbReference>
<comment type="caution">
    <text evidence="3">The sequence shown here is derived from an EMBL/GenBank/DDBJ whole genome shotgun (WGS) entry which is preliminary data.</text>
</comment>
<keyword evidence="4" id="KW-1185">Reference proteome</keyword>
<dbReference type="SUPFAM" id="SSF57625">
    <property type="entry name" value="Invertebrate chitin-binding proteins"/>
    <property type="match status" value="1"/>
</dbReference>
<dbReference type="GO" id="GO:0008061">
    <property type="term" value="F:chitin binding"/>
    <property type="evidence" value="ECO:0007669"/>
    <property type="project" value="InterPro"/>
</dbReference>
<accession>A0A9J6BEA1</accession>
<dbReference type="Pfam" id="PF01607">
    <property type="entry name" value="CBM_14"/>
    <property type="match status" value="1"/>
</dbReference>
<feature type="domain" description="Chitin-binding type-2" evidence="2">
    <location>
        <begin position="49"/>
        <end position="104"/>
    </location>
</feature>
<dbReference type="Proteomes" id="UP001107558">
    <property type="component" value="Chromosome 4"/>
</dbReference>
<gene>
    <name evidence="3" type="ORF">PVAND_016032</name>
</gene>
<sequence>MKNFIVFLCLISLNLIFVNSFSFEKRIDENKKFVIPDEKWPESCPIPECEKVDKSAKYPTPQARYFYQCTSDGKRWIPQLIPCPCNLLFSYIDQQCVYPWNLKQHCTSDYVVDILPTNC</sequence>
<organism evidence="3 4">
    <name type="scientific">Polypedilum vanderplanki</name>
    <name type="common">Sleeping chironomid midge</name>
    <dbReference type="NCBI Taxonomy" id="319348"/>
    <lineage>
        <taxon>Eukaryota</taxon>
        <taxon>Metazoa</taxon>
        <taxon>Ecdysozoa</taxon>
        <taxon>Arthropoda</taxon>
        <taxon>Hexapoda</taxon>
        <taxon>Insecta</taxon>
        <taxon>Pterygota</taxon>
        <taxon>Neoptera</taxon>
        <taxon>Endopterygota</taxon>
        <taxon>Diptera</taxon>
        <taxon>Nematocera</taxon>
        <taxon>Chironomoidea</taxon>
        <taxon>Chironomidae</taxon>
        <taxon>Chironominae</taxon>
        <taxon>Polypedilum</taxon>
        <taxon>Polypedilum</taxon>
    </lineage>
</organism>
<feature type="chain" id="PRO_5039898503" description="Chitin-binding type-2 domain-containing protein" evidence="1">
    <location>
        <begin position="21"/>
        <end position="119"/>
    </location>
</feature>
<dbReference type="InterPro" id="IPR002557">
    <property type="entry name" value="Chitin-bd_dom"/>
</dbReference>
<evidence type="ECO:0000313" key="4">
    <source>
        <dbReference type="Proteomes" id="UP001107558"/>
    </source>
</evidence>
<dbReference type="OrthoDB" id="10399270at2759"/>
<dbReference type="AlphaFoldDB" id="A0A9J6BEA1"/>
<evidence type="ECO:0000259" key="2">
    <source>
        <dbReference type="Pfam" id="PF01607"/>
    </source>
</evidence>
<dbReference type="InterPro" id="IPR036508">
    <property type="entry name" value="Chitin-bd_dom_sf"/>
</dbReference>